<protein>
    <recommendedName>
        <fullName evidence="1">SsuA/THI5-like domain-containing protein</fullName>
    </recommendedName>
</protein>
<dbReference type="AlphaFoldDB" id="A0A1J5RR33"/>
<dbReference type="Gene3D" id="3.40.190.10">
    <property type="entry name" value="Periplasmic binding protein-like II"/>
    <property type="match status" value="2"/>
</dbReference>
<gene>
    <name evidence="2" type="ORF">GALL_198460</name>
</gene>
<organism evidence="2">
    <name type="scientific">mine drainage metagenome</name>
    <dbReference type="NCBI Taxonomy" id="410659"/>
    <lineage>
        <taxon>unclassified sequences</taxon>
        <taxon>metagenomes</taxon>
        <taxon>ecological metagenomes</taxon>
    </lineage>
</organism>
<dbReference type="EMBL" id="MLJW01000123">
    <property type="protein sequence ID" value="OIQ98082.1"/>
    <property type="molecule type" value="Genomic_DNA"/>
</dbReference>
<sequence>MNGCVEQFPALPLLRAGFEASGSGRWLMRTIALHALDHANGFRLRIELAGDQMRAGLQATEACLAAATADVVDTDWLSIARCRRAGIALAAAVPYGAIFGGLLARRGSLAELSELPGRRIGVVHPDDKNWLLLRAACRQLHGFDPETACTRVDAGSKTALRELLADGRVDAALLYWHQIPVLVASGDYVEVCDLLDLLPVLGMRTVPSTFFVFSDALLDAEPDLVLGFARAASAAVRILRDDAGAWHAVTGTVANNAGGQALRTKWLTRIPHVWDSAMQTDLLKLAHCLGESEFPDGVFAAGFL</sequence>
<accession>A0A1J5RR33</accession>
<proteinExistence type="predicted"/>
<comment type="caution">
    <text evidence="2">The sequence shown here is derived from an EMBL/GenBank/DDBJ whole genome shotgun (WGS) entry which is preliminary data.</text>
</comment>
<feature type="domain" description="SsuA/THI5-like" evidence="1">
    <location>
        <begin position="108"/>
        <end position="237"/>
    </location>
</feature>
<evidence type="ECO:0000259" key="1">
    <source>
        <dbReference type="Pfam" id="PF09084"/>
    </source>
</evidence>
<evidence type="ECO:0000313" key="2">
    <source>
        <dbReference type="EMBL" id="OIQ98082.1"/>
    </source>
</evidence>
<name>A0A1J5RR33_9ZZZZ</name>
<dbReference type="Pfam" id="PF09084">
    <property type="entry name" value="NMT1"/>
    <property type="match status" value="1"/>
</dbReference>
<dbReference type="InterPro" id="IPR015168">
    <property type="entry name" value="SsuA/THI5"/>
</dbReference>
<dbReference type="SUPFAM" id="SSF53850">
    <property type="entry name" value="Periplasmic binding protein-like II"/>
    <property type="match status" value="1"/>
</dbReference>
<reference evidence="2" key="1">
    <citation type="submission" date="2016-10" db="EMBL/GenBank/DDBJ databases">
        <title>Sequence of Gallionella enrichment culture.</title>
        <authorList>
            <person name="Poehlein A."/>
            <person name="Muehling M."/>
            <person name="Daniel R."/>
        </authorList>
    </citation>
    <scope>NUCLEOTIDE SEQUENCE</scope>
</reference>